<dbReference type="InterPro" id="IPR028082">
    <property type="entry name" value="Peripla_BP_I"/>
</dbReference>
<dbReference type="PANTHER" id="PTHR46847">
    <property type="entry name" value="D-ALLOSE-BINDING PERIPLASMIC PROTEIN-RELATED"/>
    <property type="match status" value="1"/>
</dbReference>
<feature type="domain" description="Periplasmic binding protein" evidence="5">
    <location>
        <begin position="52"/>
        <end position="306"/>
    </location>
</feature>
<dbReference type="CDD" id="cd06314">
    <property type="entry name" value="PBP1_tmGBP"/>
    <property type="match status" value="1"/>
</dbReference>
<name>A0ABV6LM22_9BACI</name>
<keyword evidence="4" id="KW-0472">Membrane</keyword>
<keyword evidence="7" id="KW-1185">Reference proteome</keyword>
<evidence type="ECO:0000313" key="6">
    <source>
        <dbReference type="EMBL" id="MFC0523334.1"/>
    </source>
</evidence>
<dbReference type="EMBL" id="JBHLTP010000004">
    <property type="protein sequence ID" value="MFC0523334.1"/>
    <property type="molecule type" value="Genomic_DNA"/>
</dbReference>
<dbReference type="Pfam" id="PF13407">
    <property type="entry name" value="Peripla_BP_4"/>
    <property type="match status" value="1"/>
</dbReference>
<dbReference type="Gene3D" id="3.40.50.2300">
    <property type="match status" value="2"/>
</dbReference>
<evidence type="ECO:0000256" key="3">
    <source>
        <dbReference type="ARBA" id="ARBA00022729"/>
    </source>
</evidence>
<reference evidence="6 7" key="1">
    <citation type="submission" date="2024-09" db="EMBL/GenBank/DDBJ databases">
        <authorList>
            <person name="Sun Q."/>
            <person name="Mori K."/>
        </authorList>
    </citation>
    <scope>NUCLEOTIDE SEQUENCE [LARGE SCALE GENOMIC DNA]</scope>
    <source>
        <strain evidence="6 7">NCAIM B.02529</strain>
    </source>
</reference>
<gene>
    <name evidence="6" type="ORF">ACFFGV_07030</name>
</gene>
<dbReference type="PANTHER" id="PTHR46847:SF1">
    <property type="entry name" value="D-ALLOSE-BINDING PERIPLASMIC PROTEIN-RELATED"/>
    <property type="match status" value="1"/>
</dbReference>
<protein>
    <submittedName>
        <fullName evidence="6">Sugar-binding protein</fullName>
    </submittedName>
</protein>
<keyword evidence="4" id="KW-0812">Transmembrane</keyword>
<keyword evidence="3" id="KW-0732">Signal</keyword>
<comment type="caution">
    <text evidence="6">The sequence shown here is derived from an EMBL/GenBank/DDBJ whole genome shotgun (WGS) entry which is preliminary data.</text>
</comment>
<comment type="similarity">
    <text evidence="2">Belongs to the bacterial solute-binding protein 2 family.</text>
</comment>
<accession>A0ABV6LM22</accession>
<evidence type="ECO:0000256" key="1">
    <source>
        <dbReference type="ARBA" id="ARBA00004196"/>
    </source>
</evidence>
<comment type="subcellular location">
    <subcellularLocation>
        <location evidence="1">Cell envelope</location>
    </subcellularLocation>
</comment>
<proteinExistence type="inferred from homology"/>
<evidence type="ECO:0000256" key="2">
    <source>
        <dbReference type="ARBA" id="ARBA00007639"/>
    </source>
</evidence>
<sequence length="338" mass="37140">MDILQSDRLLYSILIAVIIMVGGAALFYYMKALQHPAEIQQADAGEKQDLHFVLIPQETENDYWRLIEEGARQAEQELGVAVEYNGPKKTSITEHIEWIEKGIASKVDGIITQGLQESAFTPVLNKAVRMGIPVVTIDTDAPSSERAAYVGTDNYEAGFMAGKALIEDTGGTANVGIITGSFEARNMKLRVQGFRDAVQEESGVAIMDIKSSEITRIQAAEKTEQLLNEYPEIDAFFGTSALDGFGIASTVQQRARTNSTYIITFDSLPETVKLIREGVIDATVAQQPYEMGYESVHLMKDLAEGRTVDAVQHTTVHIVRRKDLPVSESLLLPKGGTR</sequence>
<organism evidence="6 7">
    <name type="scientific">Pontibacillus salicampi</name>
    <dbReference type="NCBI Taxonomy" id="1449801"/>
    <lineage>
        <taxon>Bacteria</taxon>
        <taxon>Bacillati</taxon>
        <taxon>Bacillota</taxon>
        <taxon>Bacilli</taxon>
        <taxon>Bacillales</taxon>
        <taxon>Bacillaceae</taxon>
        <taxon>Pontibacillus</taxon>
    </lineage>
</organism>
<feature type="transmembrane region" description="Helical" evidence="4">
    <location>
        <begin position="9"/>
        <end position="30"/>
    </location>
</feature>
<evidence type="ECO:0000313" key="7">
    <source>
        <dbReference type="Proteomes" id="UP001589836"/>
    </source>
</evidence>
<dbReference type="RefSeq" id="WP_377346014.1">
    <property type="nucleotide sequence ID" value="NZ_JBHLTP010000004.1"/>
</dbReference>
<evidence type="ECO:0000256" key="4">
    <source>
        <dbReference type="SAM" id="Phobius"/>
    </source>
</evidence>
<dbReference type="SUPFAM" id="SSF53822">
    <property type="entry name" value="Periplasmic binding protein-like I"/>
    <property type="match status" value="1"/>
</dbReference>
<dbReference type="InterPro" id="IPR025997">
    <property type="entry name" value="SBP_2_dom"/>
</dbReference>
<dbReference type="Proteomes" id="UP001589836">
    <property type="component" value="Unassembled WGS sequence"/>
</dbReference>
<evidence type="ECO:0000259" key="5">
    <source>
        <dbReference type="Pfam" id="PF13407"/>
    </source>
</evidence>
<keyword evidence="4" id="KW-1133">Transmembrane helix</keyword>